<dbReference type="GO" id="GO:0052621">
    <property type="term" value="F:diguanylate cyclase activity"/>
    <property type="evidence" value="ECO:0007669"/>
    <property type="project" value="TreeGrafter"/>
</dbReference>
<dbReference type="OrthoDB" id="9759607at2"/>
<dbReference type="EMBL" id="PIQO01000011">
    <property type="protein sequence ID" value="PKR84320.1"/>
    <property type="molecule type" value="Genomic_DNA"/>
</dbReference>
<dbReference type="PANTHER" id="PTHR45138:SF9">
    <property type="entry name" value="DIGUANYLATE CYCLASE DGCM-RELATED"/>
    <property type="match status" value="1"/>
</dbReference>
<keyword evidence="3" id="KW-1185">Reference proteome</keyword>
<evidence type="ECO:0000313" key="2">
    <source>
        <dbReference type="EMBL" id="PKR84320.1"/>
    </source>
</evidence>
<dbReference type="RefSeq" id="WP_101354948.1">
    <property type="nucleotide sequence ID" value="NZ_PIQO01000011.1"/>
</dbReference>
<dbReference type="NCBIfam" id="TIGR00254">
    <property type="entry name" value="GGDEF"/>
    <property type="match status" value="1"/>
</dbReference>
<dbReference type="SUPFAM" id="SSF55781">
    <property type="entry name" value="GAF domain-like"/>
    <property type="match status" value="2"/>
</dbReference>
<dbReference type="InterPro" id="IPR000160">
    <property type="entry name" value="GGDEF_dom"/>
</dbReference>
<dbReference type="Pfam" id="PF00990">
    <property type="entry name" value="GGDEF"/>
    <property type="match status" value="1"/>
</dbReference>
<evidence type="ECO:0000313" key="3">
    <source>
        <dbReference type="Proteomes" id="UP000233440"/>
    </source>
</evidence>
<dbReference type="SUPFAM" id="SSF55073">
    <property type="entry name" value="Nucleotide cyclase"/>
    <property type="match status" value="1"/>
</dbReference>
<dbReference type="InterPro" id="IPR029016">
    <property type="entry name" value="GAF-like_dom_sf"/>
</dbReference>
<dbReference type="GO" id="GO:0005886">
    <property type="term" value="C:plasma membrane"/>
    <property type="evidence" value="ECO:0007669"/>
    <property type="project" value="TreeGrafter"/>
</dbReference>
<dbReference type="PROSITE" id="PS50887">
    <property type="entry name" value="GGDEF"/>
    <property type="match status" value="1"/>
</dbReference>
<dbReference type="GO" id="GO:1902201">
    <property type="term" value="P:negative regulation of bacterial-type flagellum-dependent cell motility"/>
    <property type="evidence" value="ECO:0007669"/>
    <property type="project" value="TreeGrafter"/>
</dbReference>
<name>A0A2N3LI52_9BACI</name>
<dbReference type="InterPro" id="IPR043128">
    <property type="entry name" value="Rev_trsase/Diguanyl_cyclase"/>
</dbReference>
<dbReference type="Gene3D" id="3.30.450.40">
    <property type="match status" value="2"/>
</dbReference>
<organism evidence="2 3">
    <name type="scientific">Heyndrickxia camelliae</name>
    <dbReference type="NCBI Taxonomy" id="1707093"/>
    <lineage>
        <taxon>Bacteria</taxon>
        <taxon>Bacillati</taxon>
        <taxon>Bacillota</taxon>
        <taxon>Bacilli</taxon>
        <taxon>Bacillales</taxon>
        <taxon>Bacillaceae</taxon>
        <taxon>Heyndrickxia</taxon>
    </lineage>
</organism>
<dbReference type="CDD" id="cd01949">
    <property type="entry name" value="GGDEF"/>
    <property type="match status" value="1"/>
</dbReference>
<dbReference type="FunFam" id="3.30.70.270:FF:000001">
    <property type="entry name" value="Diguanylate cyclase domain protein"/>
    <property type="match status" value="1"/>
</dbReference>
<gene>
    <name evidence="2" type="ORF">CWO92_14575</name>
</gene>
<reference evidence="2 3" key="1">
    <citation type="submission" date="2017-11" db="EMBL/GenBank/DDBJ databases">
        <title>Bacillus camelliae sp. nov., isolated from pu'er tea.</title>
        <authorList>
            <person name="Niu L."/>
        </authorList>
    </citation>
    <scope>NUCLEOTIDE SEQUENCE [LARGE SCALE GENOMIC DNA]</scope>
    <source>
        <strain evidence="2 3">7578-1</strain>
    </source>
</reference>
<accession>A0A2N3LI52</accession>
<proteinExistence type="predicted"/>
<dbReference type="AlphaFoldDB" id="A0A2N3LI52"/>
<dbReference type="Gene3D" id="3.30.70.270">
    <property type="match status" value="1"/>
</dbReference>
<dbReference type="PANTHER" id="PTHR45138">
    <property type="entry name" value="REGULATORY COMPONENTS OF SENSORY TRANSDUCTION SYSTEM"/>
    <property type="match status" value="1"/>
</dbReference>
<protein>
    <submittedName>
        <fullName evidence="2">GGDEF domain-containing protein</fullName>
    </submittedName>
</protein>
<dbReference type="Proteomes" id="UP000233440">
    <property type="component" value="Unassembled WGS sequence"/>
</dbReference>
<dbReference type="InterPro" id="IPR050469">
    <property type="entry name" value="Diguanylate_Cyclase"/>
</dbReference>
<comment type="caution">
    <text evidence="2">The sequence shown here is derived from an EMBL/GenBank/DDBJ whole genome shotgun (WGS) entry which is preliminary data.</text>
</comment>
<feature type="domain" description="GGDEF" evidence="1">
    <location>
        <begin position="336"/>
        <end position="464"/>
    </location>
</feature>
<dbReference type="SMART" id="SM00267">
    <property type="entry name" value="GGDEF"/>
    <property type="match status" value="1"/>
</dbReference>
<evidence type="ECO:0000259" key="1">
    <source>
        <dbReference type="PROSITE" id="PS50887"/>
    </source>
</evidence>
<sequence>MGMNNESLYKELFRVTEKFHSSMEVENVLSEIIYTLKRVFPNFKYSLMISNDNHYNQDLPVKPLQYDSMDDRAMQAFINGSIQIDTTCDTKLTRLYSPLHGKQGVYGVLEVITYASFSFEPNEIEFIRLLANTAGNAIENAKLYQQSRSLIEDLRLINETSHVLNGSSSLNETTKFLKAQISKSFHAETVAFIFINEDNTSSILEGSSAVFETSHGKLYIQFVFDSLKKQRDSIFISDLSGKMRDIPLSFLSIMAVPMIEGNSLKGFSIVLHEKPYFFTFDMFKLFQSLIHHSTLAISNSILREKLEKMVITDQLTQLFVKSYLNNQIKTSMTNDKEGTFILLDIDNFKEVNDTFGHQVGDDVLVQVANLILENIRTTDIGARWGGEELAIYLPGVPLGAGAQIAKRLVEAVQNKTNPPITVSCGVSYWNKERKDEAKNLFNRADIGLYDAKNLGKNQVVIKEDYQII</sequence>
<dbReference type="InterPro" id="IPR029787">
    <property type="entry name" value="Nucleotide_cyclase"/>
</dbReference>
<dbReference type="GO" id="GO:0043709">
    <property type="term" value="P:cell adhesion involved in single-species biofilm formation"/>
    <property type="evidence" value="ECO:0007669"/>
    <property type="project" value="TreeGrafter"/>
</dbReference>